<dbReference type="Proteomes" id="UP000677918">
    <property type="component" value="Unassembled WGS sequence"/>
</dbReference>
<keyword evidence="2" id="KW-1185">Reference proteome</keyword>
<proteinExistence type="predicted"/>
<dbReference type="AlphaFoldDB" id="A0A8J4H3S0"/>
<evidence type="ECO:0000313" key="1">
    <source>
        <dbReference type="EMBL" id="GIQ69011.1"/>
    </source>
</evidence>
<accession>A0A8J4H3S0</accession>
<reference evidence="1" key="1">
    <citation type="submission" date="2021-04" db="EMBL/GenBank/DDBJ databases">
        <title>Draft genome sequence of Xylanibacillus composti strain K13.</title>
        <authorList>
            <person name="Uke A."/>
            <person name="Chhe C."/>
            <person name="Baramee S."/>
            <person name="Kosugi A."/>
        </authorList>
    </citation>
    <scope>NUCLEOTIDE SEQUENCE</scope>
    <source>
        <strain evidence="1">K13</strain>
    </source>
</reference>
<protein>
    <submittedName>
        <fullName evidence="1">Uncharacterized protein</fullName>
    </submittedName>
</protein>
<gene>
    <name evidence="1" type="ORF">XYCOK13_18350</name>
</gene>
<comment type="caution">
    <text evidence="1">The sequence shown here is derived from an EMBL/GenBank/DDBJ whole genome shotgun (WGS) entry which is preliminary data.</text>
</comment>
<dbReference type="RefSeq" id="WP_213411819.1">
    <property type="nucleotide sequence ID" value="NZ_BOVK01000022.1"/>
</dbReference>
<dbReference type="EMBL" id="BOVK01000022">
    <property type="protein sequence ID" value="GIQ69011.1"/>
    <property type="molecule type" value="Genomic_DNA"/>
</dbReference>
<name>A0A8J4H3S0_9BACL</name>
<evidence type="ECO:0000313" key="2">
    <source>
        <dbReference type="Proteomes" id="UP000677918"/>
    </source>
</evidence>
<sequence>MDNVTLNHEQFLSFTGWSESHCMKQTVRSRLQKLQNMGVKDVKITGMGKRAEYTLSIPAGFWYMLLINGMSYSPIGAEYIDCIINGRDLVNTAKGTFVKFTNELYMELAQRHEAEYKAVEATCTRIRNSLREHGYITDSHMKTHRVKRVKLIEGKFVNEWVADDEAIVYDQRARAVWTSFFQKKLNAYRKINPEAESVPIYLIAQEVRKVYSFEMAEQLGVEYYRVAKKTEATANLHADISFARNTFLQARDLQAVRKELLLLQQAHRSSTQQLKEHEEHAKAELKAHQPSKEALKELQQQMFVAEVQNESMAPPITEEERKQMEALLDELIPNNENEQ</sequence>
<organism evidence="1 2">
    <name type="scientific">Xylanibacillus composti</name>
    <dbReference type="NCBI Taxonomy" id="1572762"/>
    <lineage>
        <taxon>Bacteria</taxon>
        <taxon>Bacillati</taxon>
        <taxon>Bacillota</taxon>
        <taxon>Bacilli</taxon>
        <taxon>Bacillales</taxon>
        <taxon>Paenibacillaceae</taxon>
        <taxon>Xylanibacillus</taxon>
    </lineage>
</organism>